<dbReference type="RefSeq" id="WP_144089086.1">
    <property type="nucleotide sequence ID" value="NZ_VMHE01000017.1"/>
</dbReference>
<dbReference type="Proteomes" id="UP000316425">
    <property type="component" value="Unassembled WGS sequence"/>
</dbReference>
<dbReference type="PANTHER" id="PTHR37299:SF1">
    <property type="entry name" value="STAGE 0 SPORULATION PROTEIN A HOMOLOG"/>
    <property type="match status" value="1"/>
</dbReference>
<dbReference type="GO" id="GO:0000156">
    <property type="term" value="F:phosphorelay response regulator activity"/>
    <property type="evidence" value="ECO:0007669"/>
    <property type="project" value="InterPro"/>
</dbReference>
<organism evidence="2 3">
    <name type="scientific">Allobacillus salarius</name>
    <dbReference type="NCBI Taxonomy" id="1955272"/>
    <lineage>
        <taxon>Bacteria</taxon>
        <taxon>Bacillati</taxon>
        <taxon>Bacillota</taxon>
        <taxon>Bacilli</taxon>
        <taxon>Bacillales</taxon>
        <taxon>Bacillaceae</taxon>
        <taxon>Allobacillus</taxon>
    </lineage>
</organism>
<proteinExistence type="predicted"/>
<keyword evidence="2" id="KW-0067">ATP-binding</keyword>
<gene>
    <name evidence="2" type="ORF">FPQ13_09390</name>
</gene>
<dbReference type="InterPro" id="IPR027417">
    <property type="entry name" value="P-loop_NTPase"/>
</dbReference>
<dbReference type="InterPro" id="IPR046947">
    <property type="entry name" value="LytR-like"/>
</dbReference>
<evidence type="ECO:0000313" key="2">
    <source>
        <dbReference type="EMBL" id="TSJ63406.1"/>
    </source>
</evidence>
<comment type="caution">
    <text evidence="2">The sequence shown here is derived from an EMBL/GenBank/DDBJ whole genome shotgun (WGS) entry which is preliminary data.</text>
</comment>
<dbReference type="EMBL" id="VMHE01000017">
    <property type="protein sequence ID" value="TSJ63406.1"/>
    <property type="molecule type" value="Genomic_DNA"/>
</dbReference>
<sequence>MSDYTLNYEAAKDEKLPSVSLNLNESTATAIYSDTDLQAELIEAILREGKMSVFDRKEGLYDRLTVADNTKFFHKWFGCSLPFPEILVMFGLQTCADKPLSKCTPSELARVYYAKYFMMDHYPVVFHEPIHGVDLHTMNTFMNMLQKLKEDKTPVLILVSNLEHALLLSDLTYKLKENGLQEIEVAHEELSETTIETEQTSTTSLTTSKLYKVPAKVEDKIILFDPTEIDYIESQDGKAQIIVNHESFALDSTLTEIEKKIEPYGFYRCHRSYIVNLQKVREIITWSKNTYSLRIDNKPKSTIPLSRTKIQHIQDTFNLK</sequence>
<dbReference type="GO" id="GO:0005524">
    <property type="term" value="F:ATP binding"/>
    <property type="evidence" value="ECO:0007669"/>
    <property type="project" value="UniProtKB-KW"/>
</dbReference>
<accession>A0A556PG86</accession>
<evidence type="ECO:0000259" key="1">
    <source>
        <dbReference type="PROSITE" id="PS50930"/>
    </source>
</evidence>
<protein>
    <submittedName>
        <fullName evidence="2">ABC transporter ATP-binding protein</fullName>
    </submittedName>
</protein>
<evidence type="ECO:0000313" key="3">
    <source>
        <dbReference type="Proteomes" id="UP000316425"/>
    </source>
</evidence>
<dbReference type="AlphaFoldDB" id="A0A556PG86"/>
<dbReference type="OrthoDB" id="9809318at2"/>
<keyword evidence="2" id="KW-0547">Nucleotide-binding</keyword>
<dbReference type="InterPro" id="IPR012046">
    <property type="entry name" value="LytTR_ABC"/>
</dbReference>
<dbReference type="InterPro" id="IPR007492">
    <property type="entry name" value="LytTR_DNA-bd_dom"/>
</dbReference>
<dbReference type="GO" id="GO:0003677">
    <property type="term" value="F:DNA binding"/>
    <property type="evidence" value="ECO:0007669"/>
    <property type="project" value="InterPro"/>
</dbReference>
<dbReference type="Gene3D" id="2.40.50.1020">
    <property type="entry name" value="LytTr DNA-binding domain"/>
    <property type="match status" value="1"/>
</dbReference>
<reference evidence="2 3" key="1">
    <citation type="submission" date="2019-07" db="EMBL/GenBank/DDBJ databases">
        <title>Allobacillus sp. nov. SKP isolated from shrimp paste of Euphausiacea.</title>
        <authorList>
            <person name="Kanchanasin P."/>
            <person name="Tanasupawat S."/>
            <person name="Shi W."/>
            <person name="Wu L."/>
            <person name="Ma J."/>
        </authorList>
    </citation>
    <scope>NUCLEOTIDE SEQUENCE [LARGE SCALE GENOMIC DNA]</scope>
    <source>
        <strain evidence="2 3">SKP4-8</strain>
    </source>
</reference>
<keyword evidence="3" id="KW-1185">Reference proteome</keyword>
<dbReference type="Gene3D" id="3.40.50.300">
    <property type="entry name" value="P-loop containing nucleotide triphosphate hydrolases"/>
    <property type="match status" value="1"/>
</dbReference>
<dbReference type="SMART" id="SM00850">
    <property type="entry name" value="LytTR"/>
    <property type="match status" value="1"/>
</dbReference>
<dbReference type="PIRSF" id="PIRSF036612">
    <property type="entry name" value="ABC_ATP_LytTR"/>
    <property type="match status" value="1"/>
</dbReference>
<dbReference type="PROSITE" id="PS50930">
    <property type="entry name" value="HTH_LYTTR"/>
    <property type="match status" value="1"/>
</dbReference>
<feature type="domain" description="HTH LytTR-type" evidence="1">
    <location>
        <begin position="213"/>
        <end position="319"/>
    </location>
</feature>
<dbReference type="SUPFAM" id="SSF52540">
    <property type="entry name" value="P-loop containing nucleoside triphosphate hydrolases"/>
    <property type="match status" value="1"/>
</dbReference>
<dbReference type="PANTHER" id="PTHR37299">
    <property type="entry name" value="TRANSCRIPTIONAL REGULATOR-RELATED"/>
    <property type="match status" value="1"/>
</dbReference>
<name>A0A556PG86_9BACI</name>
<dbReference type="Pfam" id="PF04397">
    <property type="entry name" value="LytTR"/>
    <property type="match status" value="1"/>
</dbReference>